<feature type="non-terminal residue" evidence="1">
    <location>
        <position position="53"/>
    </location>
</feature>
<name>A0A9P6H9H4_9AGAM</name>
<feature type="non-terminal residue" evidence="1">
    <location>
        <position position="1"/>
    </location>
</feature>
<evidence type="ECO:0000313" key="1">
    <source>
        <dbReference type="EMBL" id="KAF9782044.1"/>
    </source>
</evidence>
<protein>
    <submittedName>
        <fullName evidence="1">Uncharacterized protein</fullName>
    </submittedName>
</protein>
<reference evidence="1" key="2">
    <citation type="submission" date="2020-11" db="EMBL/GenBank/DDBJ databases">
        <authorList>
            <consortium name="DOE Joint Genome Institute"/>
            <person name="Kuo A."/>
            <person name="Miyauchi S."/>
            <person name="Kiss E."/>
            <person name="Drula E."/>
            <person name="Kohler A."/>
            <person name="Sanchez-Garcia M."/>
            <person name="Andreopoulos B."/>
            <person name="Barry K.W."/>
            <person name="Bonito G."/>
            <person name="Buee M."/>
            <person name="Carver A."/>
            <person name="Chen C."/>
            <person name="Cichocki N."/>
            <person name="Clum A."/>
            <person name="Culley D."/>
            <person name="Crous P.W."/>
            <person name="Fauchery L."/>
            <person name="Girlanda M."/>
            <person name="Hayes R."/>
            <person name="Keri Z."/>
            <person name="Labutti K."/>
            <person name="Lipzen A."/>
            <person name="Lombard V."/>
            <person name="Magnuson J."/>
            <person name="Maillard F."/>
            <person name="Morin E."/>
            <person name="Murat C."/>
            <person name="Nolan M."/>
            <person name="Ohm R."/>
            <person name="Pangilinan J."/>
            <person name="Pereira M."/>
            <person name="Perotto S."/>
            <person name="Peter M."/>
            <person name="Riley R."/>
            <person name="Sitrit Y."/>
            <person name="Stielow B."/>
            <person name="Szollosi G."/>
            <person name="Zifcakova L."/>
            <person name="Stursova M."/>
            <person name="Spatafora J.W."/>
            <person name="Tedersoo L."/>
            <person name="Vaario L.-M."/>
            <person name="Yamada A."/>
            <person name="Yan M."/>
            <person name="Wang P."/>
            <person name="Xu J."/>
            <person name="Bruns T."/>
            <person name="Baldrian P."/>
            <person name="Vilgalys R."/>
            <person name="Henrissat B."/>
            <person name="Grigoriev I.V."/>
            <person name="Hibbett D."/>
            <person name="Nagy L.G."/>
            <person name="Martin F.M."/>
        </authorList>
    </citation>
    <scope>NUCLEOTIDE SEQUENCE</scope>
    <source>
        <strain evidence="1">UH-Tt-Lm1</strain>
    </source>
</reference>
<reference evidence="1" key="1">
    <citation type="journal article" date="2020" name="Nat. Commun.">
        <title>Large-scale genome sequencing of mycorrhizal fungi provides insights into the early evolution of symbiotic traits.</title>
        <authorList>
            <person name="Miyauchi S."/>
            <person name="Kiss E."/>
            <person name="Kuo A."/>
            <person name="Drula E."/>
            <person name="Kohler A."/>
            <person name="Sanchez-Garcia M."/>
            <person name="Morin E."/>
            <person name="Andreopoulos B."/>
            <person name="Barry K.W."/>
            <person name="Bonito G."/>
            <person name="Buee M."/>
            <person name="Carver A."/>
            <person name="Chen C."/>
            <person name="Cichocki N."/>
            <person name="Clum A."/>
            <person name="Culley D."/>
            <person name="Crous P.W."/>
            <person name="Fauchery L."/>
            <person name="Girlanda M."/>
            <person name="Hayes R.D."/>
            <person name="Keri Z."/>
            <person name="LaButti K."/>
            <person name="Lipzen A."/>
            <person name="Lombard V."/>
            <person name="Magnuson J."/>
            <person name="Maillard F."/>
            <person name="Murat C."/>
            <person name="Nolan M."/>
            <person name="Ohm R.A."/>
            <person name="Pangilinan J."/>
            <person name="Pereira M.F."/>
            <person name="Perotto S."/>
            <person name="Peter M."/>
            <person name="Pfister S."/>
            <person name="Riley R."/>
            <person name="Sitrit Y."/>
            <person name="Stielow J.B."/>
            <person name="Szollosi G."/>
            <person name="Zifcakova L."/>
            <person name="Stursova M."/>
            <person name="Spatafora J.W."/>
            <person name="Tedersoo L."/>
            <person name="Vaario L.M."/>
            <person name="Yamada A."/>
            <person name="Yan M."/>
            <person name="Wang P."/>
            <person name="Xu J."/>
            <person name="Bruns T."/>
            <person name="Baldrian P."/>
            <person name="Vilgalys R."/>
            <person name="Dunand C."/>
            <person name="Henrissat B."/>
            <person name="Grigoriev I.V."/>
            <person name="Hibbett D."/>
            <person name="Nagy L.G."/>
            <person name="Martin F.M."/>
        </authorList>
    </citation>
    <scope>NUCLEOTIDE SEQUENCE</scope>
    <source>
        <strain evidence="1">UH-Tt-Lm1</strain>
    </source>
</reference>
<organism evidence="1 2">
    <name type="scientific">Thelephora terrestris</name>
    <dbReference type="NCBI Taxonomy" id="56493"/>
    <lineage>
        <taxon>Eukaryota</taxon>
        <taxon>Fungi</taxon>
        <taxon>Dikarya</taxon>
        <taxon>Basidiomycota</taxon>
        <taxon>Agaricomycotina</taxon>
        <taxon>Agaricomycetes</taxon>
        <taxon>Thelephorales</taxon>
        <taxon>Thelephoraceae</taxon>
        <taxon>Thelephora</taxon>
    </lineage>
</organism>
<dbReference type="AlphaFoldDB" id="A0A9P6H9H4"/>
<sequence length="53" mass="6332">NQTKDLSWWPKVNTWEGSGLDFGCWTPLCERWFRGRLKKIQEGGTQPYSTKQW</sequence>
<gene>
    <name evidence="1" type="ORF">BJ322DRAFT_990719</name>
</gene>
<accession>A0A9P6H9H4</accession>
<proteinExistence type="predicted"/>
<comment type="caution">
    <text evidence="1">The sequence shown here is derived from an EMBL/GenBank/DDBJ whole genome shotgun (WGS) entry which is preliminary data.</text>
</comment>
<evidence type="ECO:0000313" key="2">
    <source>
        <dbReference type="Proteomes" id="UP000736335"/>
    </source>
</evidence>
<keyword evidence="2" id="KW-1185">Reference proteome</keyword>
<dbReference type="EMBL" id="WIUZ02000012">
    <property type="protein sequence ID" value="KAF9782044.1"/>
    <property type="molecule type" value="Genomic_DNA"/>
</dbReference>
<dbReference type="OrthoDB" id="2658589at2759"/>
<dbReference type="Proteomes" id="UP000736335">
    <property type="component" value="Unassembled WGS sequence"/>
</dbReference>